<dbReference type="PANTHER" id="PTHR37817">
    <property type="entry name" value="N-ACETYLTRANSFERASE EIS"/>
    <property type="match status" value="1"/>
</dbReference>
<dbReference type="PANTHER" id="PTHR37817:SF1">
    <property type="entry name" value="N-ACETYLTRANSFERASE EIS"/>
    <property type="match status" value="1"/>
</dbReference>
<dbReference type="InterPro" id="IPR051554">
    <property type="entry name" value="Acetyltransferase_Eis"/>
</dbReference>
<reference evidence="6 7" key="1">
    <citation type="submission" date="2021-03" db="EMBL/GenBank/DDBJ databases">
        <title>Complete genome of Streptomyces formicae strain 1H-GS9 (DSM 100524).</title>
        <authorList>
            <person name="Atanasov K.E."/>
            <person name="Altabella T."/>
            <person name="Ferrer A."/>
        </authorList>
    </citation>
    <scope>NUCLEOTIDE SEQUENCE [LARGE SCALE GENOMIC DNA]</scope>
    <source>
        <strain evidence="6 7">1H-GS9</strain>
    </source>
</reference>
<protein>
    <submittedName>
        <fullName evidence="6">GNAT family N-acetyltransferase</fullName>
    </submittedName>
</protein>
<dbReference type="InterPro" id="IPR036527">
    <property type="entry name" value="SCP2_sterol-bd_dom_sf"/>
</dbReference>
<comment type="subunit">
    <text evidence="3">Homohexamer; trimer of dimers.</text>
</comment>
<dbReference type="Gene3D" id="3.30.1050.10">
    <property type="entry name" value="SCP2 sterol-binding domain"/>
    <property type="match status" value="1"/>
</dbReference>
<feature type="binding site" evidence="3">
    <location>
        <begin position="87"/>
        <end position="89"/>
    </location>
    <ligand>
        <name>acetyl-CoA</name>
        <dbReference type="ChEBI" id="CHEBI:57288"/>
    </ligand>
</feature>
<evidence type="ECO:0000256" key="3">
    <source>
        <dbReference type="HAMAP-Rule" id="MF_01812"/>
    </source>
</evidence>
<proteinExistence type="inferred from homology"/>
<feature type="active site" description="Proton acceptor; via carboxylate" evidence="3">
    <location>
        <position position="418"/>
    </location>
</feature>
<dbReference type="Pfam" id="PF17668">
    <property type="entry name" value="Acetyltransf_17"/>
    <property type="match status" value="1"/>
</dbReference>
<evidence type="ECO:0000259" key="4">
    <source>
        <dbReference type="Pfam" id="PF13530"/>
    </source>
</evidence>
<dbReference type="Proteomes" id="UP000828924">
    <property type="component" value="Chromosome"/>
</dbReference>
<keyword evidence="7" id="KW-1185">Reference proteome</keyword>
<feature type="domain" description="Eis-like acetyltransferase" evidence="5">
    <location>
        <begin position="189"/>
        <end position="304"/>
    </location>
</feature>
<evidence type="ECO:0000313" key="6">
    <source>
        <dbReference type="EMBL" id="UNM15960.1"/>
    </source>
</evidence>
<keyword evidence="2 3" id="KW-0012">Acyltransferase</keyword>
<feature type="active site" description="Proton donor" evidence="3">
    <location>
        <position position="128"/>
    </location>
</feature>
<gene>
    <name evidence="6" type="ORF">J4032_34815</name>
</gene>
<name>A0ABY3WWE3_9ACTN</name>
<evidence type="ECO:0000256" key="1">
    <source>
        <dbReference type="ARBA" id="ARBA00022679"/>
    </source>
</evidence>
<feature type="domain" description="Enhanced intracellular survival protein" evidence="4">
    <location>
        <begin position="315"/>
        <end position="415"/>
    </location>
</feature>
<dbReference type="InterPro" id="IPR041380">
    <property type="entry name" value="Acetyltransf_17"/>
</dbReference>
<evidence type="ECO:0000256" key="2">
    <source>
        <dbReference type="ARBA" id="ARBA00023315"/>
    </source>
</evidence>
<dbReference type="Gene3D" id="3.40.630.30">
    <property type="match status" value="2"/>
</dbReference>
<dbReference type="RefSeq" id="WP_242338168.1">
    <property type="nucleotide sequence ID" value="NZ_CP071872.1"/>
</dbReference>
<dbReference type="Pfam" id="PF13530">
    <property type="entry name" value="SCP2_2"/>
    <property type="match status" value="1"/>
</dbReference>
<accession>A0ABY3WWE3</accession>
<dbReference type="InterPro" id="IPR016181">
    <property type="entry name" value="Acyl_CoA_acyltransferase"/>
</dbReference>
<comment type="caution">
    <text evidence="3">Lacks conserved residue(s) required for the propagation of feature annotation.</text>
</comment>
<evidence type="ECO:0000259" key="5">
    <source>
        <dbReference type="Pfam" id="PF17668"/>
    </source>
</evidence>
<dbReference type="HAMAP" id="MF_01812">
    <property type="entry name" value="Eis"/>
    <property type="match status" value="1"/>
</dbReference>
<dbReference type="SUPFAM" id="SSF55718">
    <property type="entry name" value="SCP-like"/>
    <property type="match status" value="1"/>
</dbReference>
<dbReference type="NCBIfam" id="NF002367">
    <property type="entry name" value="PRK01346.1-4"/>
    <property type="match status" value="1"/>
</dbReference>
<sequence length="418" mass="45701">MSRDDVEVRTVTAAEGRDWLRALATGFLQPPVVEETEVADRLAHMDLSRVRGGFTGDGRCVATYRSFGQQLTAVGGAFVTANAVAEVTVAPTHRRRGILTRMITDDLAAAKERGDTVATLLPAEYAIYGRFGFGPATSCTEWEIDVTRSGLDPRRSGPAAGGRVDLADAEDVRKLGPELHERFRARQHGAIDRDERWWSVHTGAVRLPSRPWTEPYHAVYRSAAGEVEGLITYTAESHWTDGGQPADTAKVQSLIAVSAAAERALWQYVCSIDWITTVRSGGRAPDDLLPLLLPDPRAARTVSHTDFLWVRLLDVVRALQSRTYEASGSVVLDVRDEAGLAGGRFRLDATPEGAWCVPTTEEPDLALGAAELGRLYLGDESVLRLVALGRVDEERQGAAARADGVFRARRRPWCPDMF</sequence>
<dbReference type="Pfam" id="PF13527">
    <property type="entry name" value="Acetyltransf_9"/>
    <property type="match status" value="1"/>
</dbReference>
<feature type="binding site" evidence="3">
    <location>
        <begin position="95"/>
        <end position="100"/>
    </location>
    <ligand>
        <name>acetyl-CoA</name>
        <dbReference type="ChEBI" id="CHEBI:57288"/>
    </ligand>
</feature>
<keyword evidence="1 3" id="KW-0808">Transferase</keyword>
<comment type="similarity">
    <text evidence="3">Belongs to the acetyltransferase Eis family.</text>
</comment>
<organism evidence="6 7">
    <name type="scientific">Streptomyces formicae</name>
    <dbReference type="NCBI Taxonomy" id="1616117"/>
    <lineage>
        <taxon>Bacteria</taxon>
        <taxon>Bacillati</taxon>
        <taxon>Actinomycetota</taxon>
        <taxon>Actinomycetes</taxon>
        <taxon>Kitasatosporales</taxon>
        <taxon>Streptomycetaceae</taxon>
        <taxon>Streptomyces</taxon>
    </lineage>
</organism>
<dbReference type="InterPro" id="IPR022902">
    <property type="entry name" value="NAcTrfase_Eis"/>
</dbReference>
<dbReference type="InterPro" id="IPR025559">
    <property type="entry name" value="Eis_dom"/>
</dbReference>
<evidence type="ECO:0000313" key="7">
    <source>
        <dbReference type="Proteomes" id="UP000828924"/>
    </source>
</evidence>
<dbReference type="EMBL" id="CP071872">
    <property type="protein sequence ID" value="UNM15960.1"/>
    <property type="molecule type" value="Genomic_DNA"/>
</dbReference>
<dbReference type="SUPFAM" id="SSF55729">
    <property type="entry name" value="Acyl-CoA N-acyltransferases (Nat)"/>
    <property type="match status" value="1"/>
</dbReference>